<dbReference type="GO" id="GO:0005525">
    <property type="term" value="F:GTP binding"/>
    <property type="evidence" value="ECO:0007669"/>
    <property type="project" value="UniProtKB-KW"/>
</dbReference>
<comment type="subunit">
    <text evidence="3">Monomer.</text>
</comment>
<evidence type="ECO:0000256" key="6">
    <source>
        <dbReference type="ARBA" id="ARBA00022741"/>
    </source>
</evidence>
<evidence type="ECO:0000256" key="8">
    <source>
        <dbReference type="ARBA" id="ARBA00023134"/>
    </source>
</evidence>
<proteinExistence type="inferred from homology"/>
<name>A0ABD0XXX6_9HEMI</name>
<dbReference type="InterPro" id="IPR008210">
    <property type="entry name" value="PEP_carboxykinase_N"/>
</dbReference>
<evidence type="ECO:0000313" key="16">
    <source>
        <dbReference type="EMBL" id="KAL1115485.1"/>
    </source>
</evidence>
<dbReference type="InterPro" id="IPR008209">
    <property type="entry name" value="PEP_carboxykinase_GTP"/>
</dbReference>
<evidence type="ECO:0000256" key="12">
    <source>
        <dbReference type="ARBA" id="ARBA00058806"/>
    </source>
</evidence>
<evidence type="ECO:0000256" key="4">
    <source>
        <dbReference type="ARBA" id="ARBA00012306"/>
    </source>
</evidence>
<dbReference type="SUPFAM" id="SSF53795">
    <property type="entry name" value="PEP carboxykinase-like"/>
    <property type="match status" value="1"/>
</dbReference>
<comment type="similarity">
    <text evidence="2">Belongs to the phosphoenolpyruvate carboxykinase [GTP] family.</text>
</comment>
<evidence type="ECO:0000256" key="1">
    <source>
        <dbReference type="ARBA" id="ARBA00001936"/>
    </source>
</evidence>
<dbReference type="InterPro" id="IPR035078">
    <property type="entry name" value="PEP_carboxykinase_GTP_N"/>
</dbReference>
<dbReference type="AlphaFoldDB" id="A0ABD0XXX6"/>
<dbReference type="PANTHER" id="PTHR11561:SF0">
    <property type="entry name" value="PHOSPHOENOLPYRUVATE CARBOXYKINASE [GTP]-RELATED"/>
    <property type="match status" value="1"/>
</dbReference>
<organism evidence="16 17">
    <name type="scientific">Ranatra chinensis</name>
    <dbReference type="NCBI Taxonomy" id="642074"/>
    <lineage>
        <taxon>Eukaryota</taxon>
        <taxon>Metazoa</taxon>
        <taxon>Ecdysozoa</taxon>
        <taxon>Arthropoda</taxon>
        <taxon>Hexapoda</taxon>
        <taxon>Insecta</taxon>
        <taxon>Pterygota</taxon>
        <taxon>Neoptera</taxon>
        <taxon>Paraneoptera</taxon>
        <taxon>Hemiptera</taxon>
        <taxon>Heteroptera</taxon>
        <taxon>Panheteroptera</taxon>
        <taxon>Nepomorpha</taxon>
        <taxon>Nepidae</taxon>
        <taxon>Ranatrinae</taxon>
        <taxon>Ranatra</taxon>
    </lineage>
</organism>
<comment type="function">
    <text evidence="12">Catalyzes the conversion of oxaloacetate (OAA) to phosphoenolpyruvate (PEP), the rate-limiting step in the metabolic pathway that produces glucose from lactate and other precursors derived from the citric acid cycle.</text>
</comment>
<evidence type="ECO:0000256" key="11">
    <source>
        <dbReference type="ARBA" id="ARBA00051400"/>
    </source>
</evidence>
<dbReference type="EC" id="4.1.1.32" evidence="4"/>
<gene>
    <name evidence="16" type="ORF">AAG570_007515</name>
</gene>
<feature type="domain" description="Phosphoenolpyruvate carboxykinase GTP-utilising N-terminal" evidence="15">
    <location>
        <begin position="1"/>
        <end position="222"/>
    </location>
</feature>
<evidence type="ECO:0000256" key="9">
    <source>
        <dbReference type="ARBA" id="ARBA00023211"/>
    </source>
</evidence>
<dbReference type="GO" id="GO:0004613">
    <property type="term" value="F:phosphoenolpyruvate carboxykinase (GTP) activity"/>
    <property type="evidence" value="ECO:0007669"/>
    <property type="project" value="UniProtKB-EC"/>
</dbReference>
<dbReference type="PANTHER" id="PTHR11561">
    <property type="entry name" value="PHOSPHOENOLPYRUVATE CARBOXYKINASE"/>
    <property type="match status" value="1"/>
</dbReference>
<keyword evidence="10" id="KW-0456">Lyase</keyword>
<evidence type="ECO:0000259" key="15">
    <source>
        <dbReference type="Pfam" id="PF17297"/>
    </source>
</evidence>
<evidence type="ECO:0000256" key="10">
    <source>
        <dbReference type="ARBA" id="ARBA00023239"/>
    </source>
</evidence>
<dbReference type="InterPro" id="IPR013035">
    <property type="entry name" value="PEP_carboxykinase_C"/>
</dbReference>
<keyword evidence="9" id="KW-0464">Manganese</keyword>
<feature type="domain" description="Phosphoenolpyruvate carboxykinase C-terminal P-loop" evidence="14">
    <location>
        <begin position="226"/>
        <end position="584"/>
    </location>
</feature>
<dbReference type="FunFam" id="3.40.449.10:FF:000003">
    <property type="entry name" value="Phosphoenolpyruvate carboxykinase, cytosolic [GTP]"/>
    <property type="match status" value="1"/>
</dbReference>
<dbReference type="SUPFAM" id="SSF68923">
    <property type="entry name" value="PEP carboxykinase N-terminal domain"/>
    <property type="match status" value="1"/>
</dbReference>
<dbReference type="GO" id="GO:0046872">
    <property type="term" value="F:metal ion binding"/>
    <property type="evidence" value="ECO:0007669"/>
    <property type="project" value="UniProtKB-KW"/>
</dbReference>
<dbReference type="FunFam" id="3.90.228.20:FF:000005">
    <property type="entry name" value="Phosphoenolpyruvate carboxykinase [GTP], mitochondrial"/>
    <property type="match status" value="1"/>
</dbReference>
<evidence type="ECO:0000256" key="3">
    <source>
        <dbReference type="ARBA" id="ARBA00011245"/>
    </source>
</evidence>
<keyword evidence="5" id="KW-0479">Metal-binding</keyword>
<dbReference type="Proteomes" id="UP001558652">
    <property type="component" value="Unassembled WGS sequence"/>
</dbReference>
<accession>A0ABD0XXX6</accession>
<evidence type="ECO:0000259" key="14">
    <source>
        <dbReference type="Pfam" id="PF00821"/>
    </source>
</evidence>
<dbReference type="Gene3D" id="3.40.449.10">
    <property type="entry name" value="Phosphoenolpyruvate Carboxykinase, domain 1"/>
    <property type="match status" value="1"/>
</dbReference>
<evidence type="ECO:0000313" key="17">
    <source>
        <dbReference type="Proteomes" id="UP001558652"/>
    </source>
</evidence>
<keyword evidence="8" id="KW-0342">GTP-binding</keyword>
<keyword evidence="6" id="KW-0547">Nucleotide-binding</keyword>
<dbReference type="PIRSF" id="PIRSF001348">
    <property type="entry name" value="PEP_carboxykinase_GTP"/>
    <property type="match status" value="1"/>
</dbReference>
<keyword evidence="17" id="KW-1185">Reference proteome</keyword>
<comment type="catalytic activity">
    <reaction evidence="11">
        <text>oxaloacetate + GTP = phosphoenolpyruvate + GDP + CO2</text>
        <dbReference type="Rhea" id="RHEA:10388"/>
        <dbReference type="ChEBI" id="CHEBI:16452"/>
        <dbReference type="ChEBI" id="CHEBI:16526"/>
        <dbReference type="ChEBI" id="CHEBI:37565"/>
        <dbReference type="ChEBI" id="CHEBI:58189"/>
        <dbReference type="ChEBI" id="CHEBI:58702"/>
        <dbReference type="EC" id="4.1.1.32"/>
    </reaction>
</comment>
<evidence type="ECO:0000256" key="2">
    <source>
        <dbReference type="ARBA" id="ARBA00005796"/>
    </source>
</evidence>
<reference evidence="16 17" key="1">
    <citation type="submission" date="2024-07" db="EMBL/GenBank/DDBJ databases">
        <title>Chromosome-level genome assembly of the water stick insect Ranatra chinensis (Heteroptera: Nepidae).</title>
        <authorList>
            <person name="Liu X."/>
        </authorList>
    </citation>
    <scope>NUCLEOTIDE SEQUENCE [LARGE SCALE GENOMIC DNA]</scope>
    <source>
        <strain evidence="16">Cailab_2021Rc</strain>
        <tissue evidence="16">Muscle</tissue>
    </source>
</reference>
<dbReference type="CDD" id="cd00819">
    <property type="entry name" value="PEPCK_GTP"/>
    <property type="match status" value="1"/>
</dbReference>
<evidence type="ECO:0000256" key="13">
    <source>
        <dbReference type="ARBA" id="ARBA00072283"/>
    </source>
</evidence>
<protein>
    <recommendedName>
        <fullName evidence="13">Phosphoenolpyruvate carboxykinase [GTP]</fullName>
        <ecNumber evidence="4">4.1.1.32</ecNumber>
    </recommendedName>
</protein>
<dbReference type="InterPro" id="IPR018091">
    <property type="entry name" value="PEP_carboxykin_GTP_CS"/>
</dbReference>
<sequence>MAKLCSPADIHVCDGSERENRMIIETLHAKGTIMPLPKYNNCWLARTDPRDVARVESKTFISTDKRRDTIPTTREGVKGQLGNWMSPHDMDNAIAERFPSCMKNRTMYVIPFSMGPVGSPMSKIGIQVTDSPYVVASMRIMTRMGEDVLNKIDSEDFVKALHSVGNDSGPKAVPQWPCDPDRTIILHKPAKNEIVSYGSGYGGNSLLGKKCFALRIGSTIAKREGWLAEHMLILGITPPNGTKRYIAAAFPSACGKTNLAMMLPALEGYKVECVGDDIAWIKYNPRTRMLHAINPEKGFFGVAPGTSAKTNPNAMATIFENTLFTNVAATSDGGVFWEGMEEPEEGVTVTDWLGNKWNGEGNAAHPNSRFCSPAGQCPIIDPRWEDPEGVPLSAILFGGRRPKGVPLVYEAFSWDHGVFIGSAMRSEATAAAEHKGKVVMHDPFAMRPFFGYNFGDYLQHWLDMQKLPGVQLPRIFHVNWFRKGQDGKFLWPGFGDNIRVLDWVLRRIDGDDSIAKETPVGMTPSSGALNLEGLQGNIDLDELLSVPKDFWINESKEIGKYYDEQLPEDLPDAIGQQLEALKSRLERD</sequence>
<dbReference type="Pfam" id="PF17297">
    <property type="entry name" value="PEPCK_N"/>
    <property type="match status" value="1"/>
</dbReference>
<dbReference type="Gene3D" id="2.170.8.10">
    <property type="entry name" value="Phosphoenolpyruvate Carboxykinase, domain 2"/>
    <property type="match status" value="1"/>
</dbReference>
<dbReference type="NCBIfam" id="NF003253">
    <property type="entry name" value="PRK04210.1"/>
    <property type="match status" value="1"/>
</dbReference>
<dbReference type="EMBL" id="JBFDAA010000020">
    <property type="protein sequence ID" value="KAL1115485.1"/>
    <property type="molecule type" value="Genomic_DNA"/>
</dbReference>
<dbReference type="PROSITE" id="PS00505">
    <property type="entry name" value="PEPCK_GTP"/>
    <property type="match status" value="1"/>
</dbReference>
<dbReference type="Gene3D" id="3.90.228.20">
    <property type="match status" value="1"/>
</dbReference>
<keyword evidence="7" id="KW-0210">Decarboxylase</keyword>
<dbReference type="Pfam" id="PF00821">
    <property type="entry name" value="PEPCK_GTP"/>
    <property type="match status" value="1"/>
</dbReference>
<evidence type="ECO:0000256" key="5">
    <source>
        <dbReference type="ARBA" id="ARBA00022723"/>
    </source>
</evidence>
<dbReference type="InterPro" id="IPR035077">
    <property type="entry name" value="PEP_carboxykinase_GTP_C"/>
</dbReference>
<dbReference type="HAMAP" id="MF_00452">
    <property type="entry name" value="PEPCK_GTP"/>
    <property type="match status" value="1"/>
</dbReference>
<comment type="caution">
    <text evidence="16">The sequence shown here is derived from an EMBL/GenBank/DDBJ whole genome shotgun (WGS) entry which is preliminary data.</text>
</comment>
<evidence type="ECO:0000256" key="7">
    <source>
        <dbReference type="ARBA" id="ARBA00022793"/>
    </source>
</evidence>
<comment type="cofactor">
    <cofactor evidence="1">
        <name>Mn(2+)</name>
        <dbReference type="ChEBI" id="CHEBI:29035"/>
    </cofactor>
</comment>